<dbReference type="InterPro" id="IPR006015">
    <property type="entry name" value="Universal_stress_UspA"/>
</dbReference>
<reference evidence="3 4" key="2">
    <citation type="journal article" date="2011" name="Stand. Genomic Sci.">
        <title>Complete genome sequence of Staphylothermus hellenicus P8.</title>
        <authorList>
            <person name="Anderson I."/>
            <person name="Wirth R."/>
            <person name="Lucas S."/>
            <person name="Copeland A."/>
            <person name="Lapidus A."/>
            <person name="Cheng J.F."/>
            <person name="Goodwin L."/>
            <person name="Pitluck S."/>
            <person name="Davenport K."/>
            <person name="Detter J.C."/>
            <person name="Han C."/>
            <person name="Tapia R."/>
            <person name="Land M."/>
            <person name="Hauser L."/>
            <person name="Pati A."/>
            <person name="Mikhailova N."/>
            <person name="Woyke T."/>
            <person name="Klenk H.P."/>
            <person name="Kyrpides N."/>
            <person name="Ivanova N."/>
        </authorList>
    </citation>
    <scope>NUCLEOTIDE SEQUENCE [LARGE SCALE GENOMIC DNA]</scope>
    <source>
        <strain evidence="4">DSM 12710 / JCM 10830 / BK20S6-10-b1 / P8</strain>
    </source>
</reference>
<dbReference type="CDD" id="cd00293">
    <property type="entry name" value="USP-like"/>
    <property type="match status" value="1"/>
</dbReference>
<dbReference type="PANTHER" id="PTHR46268">
    <property type="entry name" value="STRESS RESPONSE PROTEIN NHAX"/>
    <property type="match status" value="1"/>
</dbReference>
<dbReference type="KEGG" id="shc:Shell_0575"/>
<dbReference type="OrthoDB" id="14880at2157"/>
<evidence type="ECO:0000313" key="4">
    <source>
        <dbReference type="Proteomes" id="UP000002573"/>
    </source>
</evidence>
<dbReference type="PANTHER" id="PTHR46268:SF25">
    <property type="entry name" value="USPA DOMAIN PROTEIN"/>
    <property type="match status" value="1"/>
</dbReference>
<gene>
    <name evidence="3" type="ordered locus">Shell_0575</name>
</gene>
<dbReference type="InterPro" id="IPR006016">
    <property type="entry name" value="UspA"/>
</dbReference>
<dbReference type="Proteomes" id="UP000002573">
    <property type="component" value="Chromosome"/>
</dbReference>
<name>D7DC05_STAHD</name>
<comment type="similarity">
    <text evidence="1">Belongs to the universal stress protein A family.</text>
</comment>
<dbReference type="EMBL" id="CP002051">
    <property type="protein sequence ID" value="ADI31702.1"/>
    <property type="molecule type" value="Genomic_DNA"/>
</dbReference>
<sequence length="141" mass="15589">MAYKEAPTYEISFMFRRILVPVDGSENSLKALDLAADLAKHYGSHVTVVFARPKGYHVDFKPLEKARKRIENKGIEAEFKELEFDPAENSTAGKILEEIISGNYDMVVMGARGRTLTSEITIGSKAISIASNSPVTVIIVR</sequence>
<dbReference type="InterPro" id="IPR014729">
    <property type="entry name" value="Rossmann-like_a/b/a_fold"/>
</dbReference>
<evidence type="ECO:0000313" key="3">
    <source>
        <dbReference type="EMBL" id="ADI31702.1"/>
    </source>
</evidence>
<accession>D7DC05</accession>
<dbReference type="Gene3D" id="3.40.50.620">
    <property type="entry name" value="HUPs"/>
    <property type="match status" value="1"/>
</dbReference>
<dbReference type="AlphaFoldDB" id="D7DC05"/>
<proteinExistence type="inferred from homology"/>
<dbReference type="Pfam" id="PF00582">
    <property type="entry name" value="Usp"/>
    <property type="match status" value="1"/>
</dbReference>
<dbReference type="RefSeq" id="WP_013142900.1">
    <property type="nucleotide sequence ID" value="NC_014205.1"/>
</dbReference>
<reference evidence="4" key="1">
    <citation type="submission" date="2010-05" db="EMBL/GenBank/DDBJ databases">
        <title>Complete sequence of Staphylothermus hellenicus DSM 12710.</title>
        <authorList>
            <consortium name="US DOE Joint Genome Institute"/>
            <person name="Lucas S."/>
            <person name="Copeland A."/>
            <person name="Lapidus A."/>
            <person name="Cheng J.-F."/>
            <person name="Bruce D."/>
            <person name="Goodwin L."/>
            <person name="Pitluck S."/>
            <person name="Davenport K."/>
            <person name="Detter J.C."/>
            <person name="Han C."/>
            <person name="Tapia R."/>
            <person name="Larimer F."/>
            <person name="Land M."/>
            <person name="Hauser L."/>
            <person name="Kyrpides N."/>
            <person name="Mikhailova N."/>
            <person name="Anderson I.J."/>
            <person name="Woyke T."/>
        </authorList>
    </citation>
    <scope>NUCLEOTIDE SEQUENCE [LARGE SCALE GENOMIC DNA]</scope>
    <source>
        <strain evidence="4">DSM 12710 / JCM 10830 / BK20S6-10-b1 / P8</strain>
    </source>
</reference>
<feature type="domain" description="UspA" evidence="2">
    <location>
        <begin position="14"/>
        <end position="141"/>
    </location>
</feature>
<keyword evidence="4" id="KW-1185">Reference proteome</keyword>
<dbReference type="SUPFAM" id="SSF52402">
    <property type="entry name" value="Adenine nucleotide alpha hydrolases-like"/>
    <property type="match status" value="1"/>
</dbReference>
<dbReference type="STRING" id="591019.Shell_0575"/>
<dbReference type="eggNOG" id="arCOG02053">
    <property type="taxonomic scope" value="Archaea"/>
</dbReference>
<protein>
    <submittedName>
        <fullName evidence="3">UspA domain protein</fullName>
    </submittedName>
</protein>
<evidence type="ECO:0000256" key="1">
    <source>
        <dbReference type="ARBA" id="ARBA00008791"/>
    </source>
</evidence>
<dbReference type="PRINTS" id="PR01438">
    <property type="entry name" value="UNVRSLSTRESS"/>
</dbReference>
<evidence type="ECO:0000259" key="2">
    <source>
        <dbReference type="Pfam" id="PF00582"/>
    </source>
</evidence>
<dbReference type="HOGENOM" id="CLU_049301_16_5_2"/>
<organism evidence="3 4">
    <name type="scientific">Staphylothermus hellenicus (strain DSM 12710 / JCM 10830 / BK20S6-10-b1 / P8)</name>
    <dbReference type="NCBI Taxonomy" id="591019"/>
    <lineage>
        <taxon>Archaea</taxon>
        <taxon>Thermoproteota</taxon>
        <taxon>Thermoprotei</taxon>
        <taxon>Desulfurococcales</taxon>
        <taxon>Desulfurococcaceae</taxon>
        <taxon>Staphylothermus</taxon>
    </lineage>
</organism>
<dbReference type="GeneID" id="9233864"/>